<evidence type="ECO:0000313" key="2">
    <source>
        <dbReference type="EMBL" id="TKI80672.1"/>
    </source>
</evidence>
<organism evidence="2 3">
    <name type="scientific">Bacillus cereus</name>
    <dbReference type="NCBI Taxonomy" id="1396"/>
    <lineage>
        <taxon>Bacteria</taxon>
        <taxon>Bacillati</taxon>
        <taxon>Bacillota</taxon>
        <taxon>Bacilli</taxon>
        <taxon>Bacillales</taxon>
        <taxon>Bacillaceae</taxon>
        <taxon>Bacillus</taxon>
        <taxon>Bacillus cereus group</taxon>
    </lineage>
</organism>
<dbReference type="Proteomes" id="UP000308444">
    <property type="component" value="Unassembled WGS sequence"/>
</dbReference>
<evidence type="ECO:0000259" key="1">
    <source>
        <dbReference type="Pfam" id="PF07993"/>
    </source>
</evidence>
<proteinExistence type="predicted"/>
<feature type="non-terminal residue" evidence="2">
    <location>
        <position position="1"/>
    </location>
</feature>
<accession>A0A9X8ZZS7</accession>
<reference evidence="2 3" key="1">
    <citation type="journal article" date="2019" name="Environ. Microbiol.">
        <title>An active ?-lactamase is a part of an orchestrated cell wall stress resistance network of Bacillus subtilis and related rhizosphere species.</title>
        <authorList>
            <person name="Bucher T."/>
            <person name="Keren-Paz A."/>
            <person name="Hausser J."/>
            <person name="Olender T."/>
            <person name="Cytryn E."/>
            <person name="Kolodkin-Gal I."/>
        </authorList>
    </citation>
    <scope>NUCLEOTIDE SEQUENCE [LARGE SCALE GENOMIC DNA]</scope>
    <source>
        <strain evidence="2 3">I32</strain>
    </source>
</reference>
<feature type="non-terminal residue" evidence="2">
    <location>
        <position position="73"/>
    </location>
</feature>
<feature type="domain" description="Thioester reductase (TE)" evidence="1">
    <location>
        <begin position="2"/>
        <end position="66"/>
    </location>
</feature>
<dbReference type="EMBL" id="SZOH01005170">
    <property type="protein sequence ID" value="TKI80672.1"/>
    <property type="molecule type" value="Genomic_DNA"/>
</dbReference>
<gene>
    <name evidence="2" type="ORF">FC695_43495</name>
</gene>
<protein>
    <recommendedName>
        <fullName evidence="1">Thioester reductase (TE) domain-containing protein</fullName>
    </recommendedName>
</protein>
<dbReference type="InterPro" id="IPR013120">
    <property type="entry name" value="FAR_NAD-bd"/>
</dbReference>
<comment type="caution">
    <text evidence="2">The sequence shown here is derived from an EMBL/GenBank/DDBJ whole genome shotgun (WGS) entry which is preliminary data.</text>
</comment>
<name>A0A9X8ZZS7_BACCE</name>
<dbReference type="Pfam" id="PF07993">
    <property type="entry name" value="NAD_binding_4"/>
    <property type="match status" value="1"/>
</dbReference>
<dbReference type="Gene3D" id="3.40.50.720">
    <property type="entry name" value="NAD(P)-binding Rossmann-like Domain"/>
    <property type="match status" value="1"/>
</dbReference>
<sequence>REAMEKGVRATIYRVGNLVGNSKTGKFQYNINENAFYRLLKGICLSSIAPDVNTYVDLTPVDYGSLAITELSY</sequence>
<dbReference type="AlphaFoldDB" id="A0A9X8ZZS7"/>
<evidence type="ECO:0000313" key="3">
    <source>
        <dbReference type="Proteomes" id="UP000308444"/>
    </source>
</evidence>